<dbReference type="Proteomes" id="UP000199437">
    <property type="component" value="Unassembled WGS sequence"/>
</dbReference>
<dbReference type="Gene3D" id="2.60.120.1440">
    <property type="match status" value="1"/>
</dbReference>
<evidence type="ECO:0000313" key="4">
    <source>
        <dbReference type="EMBL" id="SEW20759.1"/>
    </source>
</evidence>
<dbReference type="InterPro" id="IPR012373">
    <property type="entry name" value="Ferrdict_sens_TM"/>
</dbReference>
<dbReference type="OrthoDB" id="645173at2"/>
<evidence type="ECO:0000256" key="1">
    <source>
        <dbReference type="SAM" id="Phobius"/>
    </source>
</evidence>
<dbReference type="PANTHER" id="PTHR30273">
    <property type="entry name" value="PERIPLASMIC SIGNAL SENSOR AND SIGMA FACTOR ACTIVATOR FECR-RELATED"/>
    <property type="match status" value="1"/>
</dbReference>
<proteinExistence type="predicted"/>
<evidence type="ECO:0000259" key="3">
    <source>
        <dbReference type="Pfam" id="PF16344"/>
    </source>
</evidence>
<evidence type="ECO:0000313" key="5">
    <source>
        <dbReference type="Proteomes" id="UP000199437"/>
    </source>
</evidence>
<feature type="transmembrane region" description="Helical" evidence="1">
    <location>
        <begin position="94"/>
        <end position="112"/>
    </location>
</feature>
<dbReference type="InterPro" id="IPR006860">
    <property type="entry name" value="FecR"/>
</dbReference>
<keyword evidence="5" id="KW-1185">Reference proteome</keyword>
<evidence type="ECO:0000259" key="2">
    <source>
        <dbReference type="Pfam" id="PF04773"/>
    </source>
</evidence>
<dbReference type="Gene3D" id="3.55.50.30">
    <property type="match status" value="1"/>
</dbReference>
<reference evidence="5" key="1">
    <citation type="submission" date="2016-10" db="EMBL/GenBank/DDBJ databases">
        <authorList>
            <person name="Varghese N."/>
            <person name="Submissions S."/>
        </authorList>
    </citation>
    <scope>NUCLEOTIDE SEQUENCE [LARGE SCALE GENOMIC DNA]</scope>
    <source>
        <strain evidence="5">CGMCC 1.12402</strain>
    </source>
</reference>
<keyword evidence="1" id="KW-0812">Transmembrane</keyword>
<accession>A0A1I0Q1U5</accession>
<organism evidence="4 5">
    <name type="scientific">Roseivirga pacifica</name>
    <dbReference type="NCBI Taxonomy" id="1267423"/>
    <lineage>
        <taxon>Bacteria</taxon>
        <taxon>Pseudomonadati</taxon>
        <taxon>Bacteroidota</taxon>
        <taxon>Cytophagia</taxon>
        <taxon>Cytophagales</taxon>
        <taxon>Roseivirgaceae</taxon>
        <taxon>Roseivirga</taxon>
    </lineage>
</organism>
<dbReference type="Pfam" id="PF04773">
    <property type="entry name" value="FecR"/>
    <property type="match status" value="1"/>
</dbReference>
<dbReference type="STRING" id="1267423.SAMN05216290_1922"/>
<name>A0A1I0Q1U5_9BACT</name>
<protein>
    <submittedName>
        <fullName evidence="4">FecR family protein</fullName>
    </submittedName>
</protein>
<dbReference type="Pfam" id="PF16344">
    <property type="entry name" value="FecR_C"/>
    <property type="match status" value="1"/>
</dbReference>
<dbReference type="GeneID" id="99986640"/>
<dbReference type="AlphaFoldDB" id="A0A1I0Q1U5"/>
<dbReference type="EMBL" id="FOIR01000002">
    <property type="protein sequence ID" value="SEW20759.1"/>
    <property type="molecule type" value="Genomic_DNA"/>
</dbReference>
<feature type="domain" description="FecR protein" evidence="2">
    <location>
        <begin position="123"/>
        <end position="213"/>
    </location>
</feature>
<keyword evidence="1" id="KW-0472">Membrane</keyword>
<dbReference type="PANTHER" id="PTHR30273:SF2">
    <property type="entry name" value="PROTEIN FECR"/>
    <property type="match status" value="1"/>
</dbReference>
<keyword evidence="1" id="KW-1133">Transmembrane helix</keyword>
<dbReference type="GO" id="GO:0016989">
    <property type="term" value="F:sigma factor antagonist activity"/>
    <property type="evidence" value="ECO:0007669"/>
    <property type="project" value="TreeGrafter"/>
</dbReference>
<dbReference type="InterPro" id="IPR032508">
    <property type="entry name" value="FecR_C"/>
</dbReference>
<feature type="domain" description="Protein FecR C-terminal" evidence="3">
    <location>
        <begin position="265"/>
        <end position="333"/>
    </location>
</feature>
<sequence>MKNSMKLSKDELKKAIGPNPSPWDRIKLLLHIQSNGKKDIEESLRQDWEATEENDLSTAELNAKDEIWSKLSHLQHSEKTPPLSKQRSILPYKAIAAAIALILCSSIIYSLLNSQPSTIYNQSGKPMLVNLADGSTVWLTPDAEITIPKNFSGTSRQISLNGSAHFKIDSDPSNPFVINTSYGNTKVTGTEFFIEELAEKDSFEISLYEGKIEVTMPDTPIGQSQRVVLKPGERIKGGISTKRFSAQTETQKKQESKNRISQGLLQFRNTPMQEVFKSLEKWYNIKIDLSQYTEKDIKLNYSIQTNSMTIEEAIEGINIITPYKIVAKENRQYVVL</sequence>
<gene>
    <name evidence="4" type="ORF">SAMN05216290_1922</name>
</gene>
<dbReference type="PIRSF" id="PIRSF018266">
    <property type="entry name" value="FecR"/>
    <property type="match status" value="1"/>
</dbReference>
<dbReference type="RefSeq" id="WP_090258369.1">
    <property type="nucleotide sequence ID" value="NZ_FOIR01000002.1"/>
</dbReference>